<dbReference type="Gene3D" id="3.30.1330.30">
    <property type="match status" value="1"/>
</dbReference>
<comment type="caution">
    <text evidence="2">The sequence shown here is derived from an EMBL/GenBank/DDBJ whole genome shotgun (WGS) entry which is preliminary data.</text>
</comment>
<keyword evidence="3" id="KW-1185">Reference proteome</keyword>
<evidence type="ECO:0000313" key="3">
    <source>
        <dbReference type="Proteomes" id="UP000051733"/>
    </source>
</evidence>
<dbReference type="STRING" id="1423813.FC26_GL000675"/>
<dbReference type="PIRSF" id="PIRSF034303">
    <property type="entry name" value="DUF1694"/>
    <property type="match status" value="1"/>
</dbReference>
<dbReference type="PATRIC" id="fig|1423813.3.peg.686"/>
<dbReference type="InterPro" id="IPR012543">
    <property type="entry name" value="DUF1694"/>
</dbReference>
<dbReference type="EMBL" id="AYYY01000063">
    <property type="protein sequence ID" value="KRM60584.1"/>
    <property type="molecule type" value="Genomic_DNA"/>
</dbReference>
<evidence type="ECO:0000313" key="2">
    <source>
        <dbReference type="EMBL" id="KRM60584.1"/>
    </source>
</evidence>
<dbReference type="AlphaFoldDB" id="A0A0R2A0G7"/>
<sequence length="162" mass="18324">MKKKGLLPMSANSKIPEDKHLQSALYGTPKVNPDEQRRYLGTFRERVCLTVSIEELTQDEWTQGFAKEIATEQAEIIFFNGNIDQSKLRSYILTATKSGVNFTIKTNPEYRTNPDNLAIVVASKKAIYVQTVDIAKKHQPDQAGDQSAAPKKKSFWSRLFKS</sequence>
<dbReference type="Pfam" id="PF07997">
    <property type="entry name" value="DUF1694"/>
    <property type="match status" value="1"/>
</dbReference>
<protein>
    <recommendedName>
        <fullName evidence="4">DUF1694 domain-containing protein</fullName>
    </recommendedName>
</protein>
<dbReference type="Proteomes" id="UP000051733">
    <property type="component" value="Unassembled WGS sequence"/>
</dbReference>
<accession>A0A0R2A0G7</accession>
<feature type="region of interest" description="Disordered" evidence="1">
    <location>
        <begin position="139"/>
        <end position="162"/>
    </location>
</feature>
<organism evidence="2 3">
    <name type="scientific">Paucilactobacillus vaccinostercus DSM 20634</name>
    <dbReference type="NCBI Taxonomy" id="1423813"/>
    <lineage>
        <taxon>Bacteria</taxon>
        <taxon>Bacillati</taxon>
        <taxon>Bacillota</taxon>
        <taxon>Bacilli</taxon>
        <taxon>Lactobacillales</taxon>
        <taxon>Lactobacillaceae</taxon>
        <taxon>Paucilactobacillus</taxon>
    </lineage>
</organism>
<reference evidence="2 3" key="1">
    <citation type="journal article" date="2015" name="Genome Announc.">
        <title>Expanding the biotechnology potential of lactobacilli through comparative genomics of 213 strains and associated genera.</title>
        <authorList>
            <person name="Sun Z."/>
            <person name="Harris H.M."/>
            <person name="McCann A."/>
            <person name="Guo C."/>
            <person name="Argimon S."/>
            <person name="Zhang W."/>
            <person name="Yang X."/>
            <person name="Jeffery I.B."/>
            <person name="Cooney J.C."/>
            <person name="Kagawa T.F."/>
            <person name="Liu W."/>
            <person name="Song Y."/>
            <person name="Salvetti E."/>
            <person name="Wrobel A."/>
            <person name="Rasinkangas P."/>
            <person name="Parkhill J."/>
            <person name="Rea M.C."/>
            <person name="O'Sullivan O."/>
            <person name="Ritari J."/>
            <person name="Douillard F.P."/>
            <person name="Paul Ross R."/>
            <person name="Yang R."/>
            <person name="Briner A.E."/>
            <person name="Felis G.E."/>
            <person name="de Vos W.M."/>
            <person name="Barrangou R."/>
            <person name="Klaenhammer T.R."/>
            <person name="Caufield P.W."/>
            <person name="Cui Y."/>
            <person name="Zhang H."/>
            <person name="O'Toole P.W."/>
        </authorList>
    </citation>
    <scope>NUCLEOTIDE SEQUENCE [LARGE SCALE GENOMIC DNA]</scope>
    <source>
        <strain evidence="2 3">DSM 20634</strain>
    </source>
</reference>
<evidence type="ECO:0008006" key="4">
    <source>
        <dbReference type="Google" id="ProtNLM"/>
    </source>
</evidence>
<name>A0A0R2A0G7_9LACO</name>
<gene>
    <name evidence="2" type="ORF">FC26_GL000675</name>
</gene>
<proteinExistence type="predicted"/>
<dbReference type="SUPFAM" id="SSF160515">
    <property type="entry name" value="YueI-like"/>
    <property type="match status" value="1"/>
</dbReference>
<evidence type="ECO:0000256" key="1">
    <source>
        <dbReference type="SAM" id="MobiDB-lite"/>
    </source>
</evidence>
<dbReference type="InterPro" id="IPR029064">
    <property type="entry name" value="Ribosomal_eL30-like_sf"/>
</dbReference>
<feature type="compositionally biased region" description="Basic residues" evidence="1">
    <location>
        <begin position="150"/>
        <end position="162"/>
    </location>
</feature>